<comment type="caution">
    <text evidence="2">The sequence shown here is derived from an EMBL/GenBank/DDBJ whole genome shotgun (WGS) entry which is preliminary data.</text>
</comment>
<dbReference type="SUPFAM" id="SSF52540">
    <property type="entry name" value="P-loop containing nucleoside triphosphate hydrolases"/>
    <property type="match status" value="1"/>
</dbReference>
<dbReference type="Proteomes" id="UP001595593">
    <property type="component" value="Unassembled WGS sequence"/>
</dbReference>
<dbReference type="CDD" id="cd02042">
    <property type="entry name" value="ParAB_family"/>
    <property type="match status" value="1"/>
</dbReference>
<dbReference type="InterPro" id="IPR027417">
    <property type="entry name" value="P-loop_NTPase"/>
</dbReference>
<organism evidence="2 3">
    <name type="scientific">Teichococcus globiformis</name>
    <dbReference type="NCBI Taxonomy" id="2307229"/>
    <lineage>
        <taxon>Bacteria</taxon>
        <taxon>Pseudomonadati</taxon>
        <taxon>Pseudomonadota</taxon>
        <taxon>Alphaproteobacteria</taxon>
        <taxon>Acetobacterales</taxon>
        <taxon>Roseomonadaceae</taxon>
        <taxon>Roseomonas</taxon>
    </lineage>
</organism>
<evidence type="ECO:0000259" key="1">
    <source>
        <dbReference type="Pfam" id="PF13614"/>
    </source>
</evidence>
<feature type="domain" description="AAA" evidence="1">
    <location>
        <begin position="100"/>
        <end position="270"/>
    </location>
</feature>
<dbReference type="InterPro" id="IPR050678">
    <property type="entry name" value="DNA_Partitioning_ATPase"/>
</dbReference>
<dbReference type="RefSeq" id="WP_379599664.1">
    <property type="nucleotide sequence ID" value="NZ_JBHRTN010000029.1"/>
</dbReference>
<proteinExistence type="predicted"/>
<accession>A0ABV7G7R3</accession>
<keyword evidence="3" id="KW-1185">Reference proteome</keyword>
<dbReference type="PANTHER" id="PTHR13696:SF52">
    <property type="entry name" value="PARA FAMILY PROTEIN CT_582"/>
    <property type="match status" value="1"/>
</dbReference>
<evidence type="ECO:0000313" key="3">
    <source>
        <dbReference type="Proteomes" id="UP001595593"/>
    </source>
</evidence>
<reference evidence="3" key="1">
    <citation type="journal article" date="2019" name="Int. J. Syst. Evol. Microbiol.">
        <title>The Global Catalogue of Microorganisms (GCM) 10K type strain sequencing project: providing services to taxonomists for standard genome sequencing and annotation.</title>
        <authorList>
            <consortium name="The Broad Institute Genomics Platform"/>
            <consortium name="The Broad Institute Genome Sequencing Center for Infectious Disease"/>
            <person name="Wu L."/>
            <person name="Ma J."/>
        </authorList>
    </citation>
    <scope>NUCLEOTIDE SEQUENCE [LARGE SCALE GENOMIC DNA]</scope>
    <source>
        <strain evidence="3">KCTC 52094</strain>
    </source>
</reference>
<name>A0ABV7G7R3_9PROT</name>
<dbReference type="InterPro" id="IPR025669">
    <property type="entry name" value="AAA_dom"/>
</dbReference>
<gene>
    <name evidence="2" type="ORF">ACFOD4_21025</name>
</gene>
<evidence type="ECO:0000313" key="2">
    <source>
        <dbReference type="EMBL" id="MFC3127554.1"/>
    </source>
</evidence>
<dbReference type="PANTHER" id="PTHR13696">
    <property type="entry name" value="P-LOOP CONTAINING NUCLEOSIDE TRIPHOSPHATE HYDROLASE"/>
    <property type="match status" value="1"/>
</dbReference>
<dbReference type="Pfam" id="PF13614">
    <property type="entry name" value="AAA_31"/>
    <property type="match status" value="1"/>
</dbReference>
<dbReference type="EMBL" id="JBHRTN010000029">
    <property type="protein sequence ID" value="MFC3127554.1"/>
    <property type="molecule type" value="Genomic_DNA"/>
</dbReference>
<dbReference type="Gene3D" id="3.40.50.300">
    <property type="entry name" value="P-loop containing nucleotide triphosphate hydrolases"/>
    <property type="match status" value="1"/>
</dbReference>
<protein>
    <submittedName>
        <fullName evidence="2">AAA family ATPase</fullName>
    </submittedName>
</protein>
<sequence>MKQAEGFRRIADFLGAAQRSAIEAENAPEKRKRLRTFPSREAAAWLGVTPRELRALYPEGATSPRARLSFEDLRICRERLARANPVSSRSVGKAASTAPCITFTNFKGGSAKTTSSVHFAQYLALSGYRVLFIDLDSQGSATAQFGLDPVEEVGRKECFTAWLDSPEAERVDAAALCRPTYWPSIDLVPASTALAEAEDRLSERAAAGGGQEPFYFDELAAFLAAVPRNYDVVVVDTRPDVNMLMTAALHAASGIIVPMRATMTDLASTGAFFAHLSDYIAAFRDAFGRELSLGFSRILLTDYDPGDRSQEALAALLREQFGDTVLNGAFLHSRIVGTAGFGKETLYEYEPTTDRAAYGRVIASVNEVNGQIEALIRQAGSRTTHRKRKSS</sequence>